<dbReference type="VEuPathDB" id="FungiDB:RhiirFUN_026663"/>
<gene>
    <name evidence="1" type="ORF">RhiirA4_481232</name>
</gene>
<organism evidence="1 2">
    <name type="scientific">Rhizophagus irregularis</name>
    <dbReference type="NCBI Taxonomy" id="588596"/>
    <lineage>
        <taxon>Eukaryota</taxon>
        <taxon>Fungi</taxon>
        <taxon>Fungi incertae sedis</taxon>
        <taxon>Mucoromycota</taxon>
        <taxon>Glomeromycotina</taxon>
        <taxon>Glomeromycetes</taxon>
        <taxon>Glomerales</taxon>
        <taxon>Glomeraceae</taxon>
        <taxon>Rhizophagus</taxon>
    </lineage>
</organism>
<dbReference type="VEuPathDB" id="FungiDB:RhiirA1_474471"/>
<reference evidence="1 2" key="1">
    <citation type="submission" date="2015-10" db="EMBL/GenBank/DDBJ databases">
        <title>Genome analyses suggest a sexual origin of heterokaryosis in a supposedly ancient asexual fungus.</title>
        <authorList>
            <person name="Ropars J."/>
            <person name="Sedzielewska K."/>
            <person name="Noel J."/>
            <person name="Charron P."/>
            <person name="Farinelli L."/>
            <person name="Marton T."/>
            <person name="Kruger M."/>
            <person name="Pelin A."/>
            <person name="Brachmann A."/>
            <person name="Corradi N."/>
        </authorList>
    </citation>
    <scope>NUCLEOTIDE SEQUENCE [LARGE SCALE GENOMIC DNA]</scope>
    <source>
        <strain evidence="1 2">A4</strain>
    </source>
</reference>
<dbReference type="VEuPathDB" id="FungiDB:FUN_001279"/>
<keyword evidence="2" id="KW-1185">Reference proteome</keyword>
<proteinExistence type="predicted"/>
<dbReference type="Proteomes" id="UP000234323">
    <property type="component" value="Unassembled WGS sequence"/>
</dbReference>
<accession>A0A2I1HJ82</accession>
<evidence type="ECO:0000313" key="2">
    <source>
        <dbReference type="Proteomes" id="UP000234323"/>
    </source>
</evidence>
<dbReference type="AlphaFoldDB" id="A0A2I1HJ82"/>
<comment type="caution">
    <text evidence="1">The sequence shown here is derived from an EMBL/GenBank/DDBJ whole genome shotgun (WGS) entry which is preliminary data.</text>
</comment>
<protein>
    <submittedName>
        <fullName evidence="1">Uncharacterized protein</fullName>
    </submittedName>
</protein>
<evidence type="ECO:0000313" key="1">
    <source>
        <dbReference type="EMBL" id="PKY58916.1"/>
    </source>
</evidence>
<name>A0A2I1HJ82_9GLOM</name>
<sequence>MVNVRKERDRWQLIRDMSSEEMDLCKKNEYEFVKKIVNKDSCAGRFAKILKISDKWKIIVYFKDLKSSIKEGLMEKIWKVRNFREIYRKEKRKKDHKVVRRKTEEVKERAIRKKTMQSDGVEDEVVLSTIMRAQQKEVKKVPYQRCESPPLSSLRVIQEAEPYNVIQRYTMLNNDFTKRVKEVNRETDTKNINEKRATKSLMGKKYTKRLGVEEISLSG</sequence>
<dbReference type="EMBL" id="LLXI01003255">
    <property type="protein sequence ID" value="PKY58916.1"/>
    <property type="molecule type" value="Genomic_DNA"/>
</dbReference>